<gene>
    <name evidence="4" type="ORF">GCM10022402_36940</name>
</gene>
<dbReference type="InterPro" id="IPR009057">
    <property type="entry name" value="Homeodomain-like_sf"/>
</dbReference>
<feature type="domain" description="HTH tetR-type" evidence="3">
    <location>
        <begin position="30"/>
        <end position="90"/>
    </location>
</feature>
<dbReference type="PANTHER" id="PTHR30055">
    <property type="entry name" value="HTH-TYPE TRANSCRIPTIONAL REGULATOR RUTR"/>
    <property type="match status" value="1"/>
</dbReference>
<dbReference type="PANTHER" id="PTHR30055:SF153">
    <property type="entry name" value="HTH-TYPE TRANSCRIPTIONAL REPRESSOR RV3405C"/>
    <property type="match status" value="1"/>
</dbReference>
<dbReference type="Proteomes" id="UP001500908">
    <property type="component" value="Unassembled WGS sequence"/>
</dbReference>
<accession>A0ABP7G4G7</accession>
<feature type="DNA-binding region" description="H-T-H motif" evidence="2">
    <location>
        <begin position="53"/>
        <end position="72"/>
    </location>
</feature>
<evidence type="ECO:0000313" key="5">
    <source>
        <dbReference type="Proteomes" id="UP001500908"/>
    </source>
</evidence>
<name>A0ABP7G4G7_9ACTN</name>
<evidence type="ECO:0000259" key="3">
    <source>
        <dbReference type="PROSITE" id="PS50977"/>
    </source>
</evidence>
<evidence type="ECO:0000256" key="1">
    <source>
        <dbReference type="ARBA" id="ARBA00023125"/>
    </source>
</evidence>
<dbReference type="InterPro" id="IPR050109">
    <property type="entry name" value="HTH-type_TetR-like_transc_reg"/>
</dbReference>
<dbReference type="Pfam" id="PF18556">
    <property type="entry name" value="TetR_C_35"/>
    <property type="match status" value="1"/>
</dbReference>
<organism evidence="4 5">
    <name type="scientific">Salinactinospora qingdaonensis</name>
    <dbReference type="NCBI Taxonomy" id="702744"/>
    <lineage>
        <taxon>Bacteria</taxon>
        <taxon>Bacillati</taxon>
        <taxon>Actinomycetota</taxon>
        <taxon>Actinomycetes</taxon>
        <taxon>Streptosporangiales</taxon>
        <taxon>Nocardiopsidaceae</taxon>
        <taxon>Salinactinospora</taxon>
    </lineage>
</organism>
<evidence type="ECO:0000256" key="2">
    <source>
        <dbReference type="PROSITE-ProRule" id="PRU00335"/>
    </source>
</evidence>
<dbReference type="SUPFAM" id="SSF46689">
    <property type="entry name" value="Homeodomain-like"/>
    <property type="match status" value="1"/>
</dbReference>
<dbReference type="PRINTS" id="PR00455">
    <property type="entry name" value="HTHTETR"/>
</dbReference>
<dbReference type="EMBL" id="BAABDD010000020">
    <property type="protein sequence ID" value="GAA3754873.1"/>
    <property type="molecule type" value="Genomic_DNA"/>
</dbReference>
<dbReference type="Gene3D" id="1.10.357.10">
    <property type="entry name" value="Tetracycline Repressor, domain 2"/>
    <property type="match status" value="1"/>
</dbReference>
<protein>
    <submittedName>
        <fullName evidence="4">TetR/AcrR family transcriptional regulator</fullName>
    </submittedName>
</protein>
<reference evidence="5" key="1">
    <citation type="journal article" date="2019" name="Int. J. Syst. Evol. Microbiol.">
        <title>The Global Catalogue of Microorganisms (GCM) 10K type strain sequencing project: providing services to taxonomists for standard genome sequencing and annotation.</title>
        <authorList>
            <consortium name="The Broad Institute Genomics Platform"/>
            <consortium name="The Broad Institute Genome Sequencing Center for Infectious Disease"/>
            <person name="Wu L."/>
            <person name="Ma J."/>
        </authorList>
    </citation>
    <scope>NUCLEOTIDE SEQUENCE [LARGE SCALE GENOMIC DNA]</scope>
    <source>
        <strain evidence="5">JCM 17137</strain>
    </source>
</reference>
<evidence type="ECO:0000313" key="4">
    <source>
        <dbReference type="EMBL" id="GAA3754873.1"/>
    </source>
</evidence>
<keyword evidence="1 2" id="KW-0238">DNA-binding</keyword>
<dbReference type="PROSITE" id="PS50977">
    <property type="entry name" value="HTH_TETR_2"/>
    <property type="match status" value="1"/>
</dbReference>
<sequence length="217" mass="23816">MREVVLAGSADTGGGESLLTRVVADHYAGDTVAQQILDAAKQQFATFGLRRSTIDDVAKRAGLSRITVYRRFSTKNNLIEACLARECRALLHDLDEALGELPTMEDRVVEGFVVSMRYARHHPLIGELLTLEPEVVLPFFTVNGGPVLAALRAYIAEHLRKGQGARGRAEAQPEPVAELMVRIAVSFLLTPQSCVELDDAEQCRVFARRYLAPLIGC</sequence>
<dbReference type="InterPro" id="IPR040611">
    <property type="entry name" value="AlkX_C"/>
</dbReference>
<keyword evidence="5" id="KW-1185">Reference proteome</keyword>
<dbReference type="InterPro" id="IPR001647">
    <property type="entry name" value="HTH_TetR"/>
</dbReference>
<comment type="caution">
    <text evidence="4">The sequence shown here is derived from an EMBL/GenBank/DDBJ whole genome shotgun (WGS) entry which is preliminary data.</text>
</comment>
<proteinExistence type="predicted"/>
<dbReference type="Pfam" id="PF00440">
    <property type="entry name" value="TetR_N"/>
    <property type="match status" value="1"/>
</dbReference>